<evidence type="ECO:0000256" key="1">
    <source>
        <dbReference type="ARBA" id="ARBA00004141"/>
    </source>
</evidence>
<proteinExistence type="predicted"/>
<evidence type="ECO:0000256" key="4">
    <source>
        <dbReference type="ARBA" id="ARBA00023136"/>
    </source>
</evidence>
<sequence length="586" mass="62078">MPSSRSVDAVGLTAALAAIAVPVLLAYNLPPSSTFLNQAAALVGWGIFCAVLAASLPRSGSGAASGGQRALVVALAVLLGCVVLSMVRSGLPTGLGLSSLGLIGAAVLVVCTAAAVQRAGAGETAFEVFAIALLAAALASVAIAIVQYFFPAFADGDVLARASSPGRVGANLRQPNHLSSLLLAALAGLVWLHDRREQAAAQPPLAFRIGTVAVGLLLVFGVVLTVSRTGTVCIVMLALWGVIDRRLSRFTRAMLWLVPLVYVLCWMGVSEWSAAQAHAFAGESQLHKSDLSSSRFGIWSNTLALIRMHPWAGVGWGEFNFAWTLTPFPGRPIAFFDHTHNLPLQFAVELGLPLAGLVMVLIVAALWGAFRCARHAVAADQPAVRCGLVMVLMMGVHSLLEYPLWYAYFLLPTAFAFGFAVSGRIVAAPQPWGGRAWLVGGGVVLAVGGVFSVVDYLSVVQIFAPGSRAAPLEERIESGRRSVFFAHHADYAAVTTAQFPSVEAAGFEVAPHFLLDARLMIAWAKALNERGDVERARYVAERLKEFNHAEGDKFFAACNDATTDPLPFQCAPATRSFTFEDFRGGR</sequence>
<protein>
    <recommendedName>
        <fullName evidence="11">Polymerase</fullName>
    </recommendedName>
</protein>
<evidence type="ECO:0000259" key="8">
    <source>
        <dbReference type="Pfam" id="PF15864"/>
    </source>
</evidence>
<accession>A0A1W6LHF9</accession>
<dbReference type="Pfam" id="PF04932">
    <property type="entry name" value="Wzy_C"/>
    <property type="match status" value="1"/>
</dbReference>
<feature type="transmembrane region" description="Helical" evidence="5">
    <location>
        <begin position="128"/>
        <end position="150"/>
    </location>
</feature>
<feature type="transmembrane region" description="Helical" evidence="5">
    <location>
        <begin position="36"/>
        <end position="57"/>
    </location>
</feature>
<evidence type="ECO:0000259" key="7">
    <source>
        <dbReference type="Pfam" id="PF11846"/>
    </source>
</evidence>
<evidence type="ECO:0000313" key="9">
    <source>
        <dbReference type="EMBL" id="ARN23669.1"/>
    </source>
</evidence>
<comment type="subcellular location">
    <subcellularLocation>
        <location evidence="1">Membrane</location>
        <topology evidence="1">Multi-pass membrane protein</topology>
    </subcellularLocation>
</comment>
<gene>
    <name evidence="9" type="ORF">A4W93_01200</name>
</gene>
<keyword evidence="2 5" id="KW-0812">Transmembrane</keyword>
<organism evidence="9 10">
    <name type="scientific">Piscinibacter gummiphilus</name>
    <dbReference type="NCBI Taxonomy" id="946333"/>
    <lineage>
        <taxon>Bacteria</taxon>
        <taxon>Pseudomonadati</taxon>
        <taxon>Pseudomonadota</taxon>
        <taxon>Betaproteobacteria</taxon>
        <taxon>Burkholderiales</taxon>
        <taxon>Sphaerotilaceae</taxon>
        <taxon>Piscinibacter</taxon>
    </lineage>
</organism>
<feature type="domain" description="Virulence factor membrane-bound polymerase C-terminal" evidence="7">
    <location>
        <begin position="388"/>
        <end position="542"/>
    </location>
</feature>
<feature type="transmembrane region" description="Helical" evidence="5">
    <location>
        <begin position="93"/>
        <end position="116"/>
    </location>
</feature>
<dbReference type="AlphaFoldDB" id="A0A1W6LHF9"/>
<evidence type="ECO:0000313" key="10">
    <source>
        <dbReference type="Proteomes" id="UP000193427"/>
    </source>
</evidence>
<dbReference type="PANTHER" id="PTHR37422">
    <property type="entry name" value="TEICHURONIC ACID BIOSYNTHESIS PROTEIN TUAE"/>
    <property type="match status" value="1"/>
</dbReference>
<dbReference type="EMBL" id="CP015118">
    <property type="protein sequence ID" value="ARN23669.1"/>
    <property type="molecule type" value="Genomic_DNA"/>
</dbReference>
<dbReference type="Proteomes" id="UP000193427">
    <property type="component" value="Chromosome"/>
</dbReference>
<feature type="transmembrane region" description="Helical" evidence="5">
    <location>
        <begin position="69"/>
        <end position="87"/>
    </location>
</feature>
<name>A0A1W6LHF9_9BURK</name>
<feature type="transmembrane region" description="Helical" evidence="5">
    <location>
        <begin position="205"/>
        <end position="223"/>
    </location>
</feature>
<evidence type="ECO:0000256" key="3">
    <source>
        <dbReference type="ARBA" id="ARBA00022989"/>
    </source>
</evidence>
<feature type="transmembrane region" description="Helical" evidence="5">
    <location>
        <begin position="254"/>
        <end position="275"/>
    </location>
</feature>
<dbReference type="Pfam" id="PF15864">
    <property type="entry name" value="PglL_A"/>
    <property type="match status" value="1"/>
</dbReference>
<dbReference type="KEGG" id="rgu:A4W93_01200"/>
<dbReference type="STRING" id="946333.A4W93_01200"/>
<dbReference type="GO" id="GO:0016020">
    <property type="term" value="C:membrane"/>
    <property type="evidence" value="ECO:0007669"/>
    <property type="project" value="UniProtKB-SubCell"/>
</dbReference>
<feature type="transmembrane region" description="Helical" evidence="5">
    <location>
        <begin position="406"/>
        <end position="427"/>
    </location>
</feature>
<dbReference type="Pfam" id="PF11846">
    <property type="entry name" value="Wzy_C_2"/>
    <property type="match status" value="1"/>
</dbReference>
<reference evidence="9 10" key="1">
    <citation type="submission" date="2016-04" db="EMBL/GenBank/DDBJ databases">
        <title>Complete genome sequence of natural rubber-degrading, novel Gram-negative bacterium, Rhizobacter gummiphilus strain NS21.</title>
        <authorList>
            <person name="Tabata M."/>
            <person name="Kasai D."/>
            <person name="Fukuda M."/>
        </authorList>
    </citation>
    <scope>NUCLEOTIDE SEQUENCE [LARGE SCALE GENOMIC DNA]</scope>
    <source>
        <strain evidence="9 10">NS21</strain>
    </source>
</reference>
<keyword evidence="10" id="KW-1185">Reference proteome</keyword>
<dbReference type="PANTHER" id="PTHR37422:SF21">
    <property type="entry name" value="EXOQ-LIKE PROTEIN"/>
    <property type="match status" value="1"/>
</dbReference>
<evidence type="ECO:0000256" key="5">
    <source>
        <dbReference type="SAM" id="Phobius"/>
    </source>
</evidence>
<feature type="domain" description="Protein glycosylation ligase" evidence="8">
    <location>
        <begin position="170"/>
        <end position="193"/>
    </location>
</feature>
<feature type="transmembrane region" description="Helical" evidence="5">
    <location>
        <begin position="436"/>
        <end position="457"/>
    </location>
</feature>
<evidence type="ECO:0000259" key="6">
    <source>
        <dbReference type="Pfam" id="PF04932"/>
    </source>
</evidence>
<dbReference type="InterPro" id="IPR051533">
    <property type="entry name" value="WaaL-like"/>
</dbReference>
<dbReference type="InterPro" id="IPR031726">
    <property type="entry name" value="PglL_A"/>
</dbReference>
<feature type="transmembrane region" description="Helical" evidence="5">
    <location>
        <begin position="350"/>
        <end position="370"/>
    </location>
</feature>
<evidence type="ECO:0000256" key="2">
    <source>
        <dbReference type="ARBA" id="ARBA00022692"/>
    </source>
</evidence>
<feature type="domain" description="O-antigen ligase-related" evidence="6">
    <location>
        <begin position="215"/>
        <end position="357"/>
    </location>
</feature>
<dbReference type="InterPro" id="IPR007016">
    <property type="entry name" value="O-antigen_ligase-rel_domated"/>
</dbReference>
<keyword evidence="4 5" id="KW-0472">Membrane</keyword>
<feature type="transmembrane region" description="Helical" evidence="5">
    <location>
        <begin position="382"/>
        <end position="400"/>
    </location>
</feature>
<keyword evidence="3 5" id="KW-1133">Transmembrane helix</keyword>
<dbReference type="InterPro" id="IPR021797">
    <property type="entry name" value="Wzy_C_2"/>
</dbReference>
<evidence type="ECO:0008006" key="11">
    <source>
        <dbReference type="Google" id="ProtNLM"/>
    </source>
</evidence>